<dbReference type="InterPro" id="IPR000873">
    <property type="entry name" value="AMP-dep_synth/lig_dom"/>
</dbReference>
<dbReference type="InterPro" id="IPR042099">
    <property type="entry name" value="ANL_N_sf"/>
</dbReference>
<feature type="domain" description="AMP-binding enzyme C-terminal" evidence="2">
    <location>
        <begin position="428"/>
        <end position="507"/>
    </location>
</feature>
<proteinExistence type="predicted"/>
<keyword evidence="3" id="KW-0436">Ligase</keyword>
<dbReference type="GO" id="GO:0004467">
    <property type="term" value="F:long-chain fatty acid-CoA ligase activity"/>
    <property type="evidence" value="ECO:0007669"/>
    <property type="project" value="UniProtKB-EC"/>
</dbReference>
<reference evidence="3" key="1">
    <citation type="submission" date="2021-04" db="EMBL/GenBank/DDBJ databases">
        <authorList>
            <person name="Vanwijnsberghe S."/>
        </authorList>
    </citation>
    <scope>NUCLEOTIDE SEQUENCE</scope>
    <source>
        <strain evidence="3">LMG 31841</strain>
    </source>
</reference>
<dbReference type="PANTHER" id="PTHR24096:SF323">
    <property type="entry name" value="BLR3536 PROTEIN"/>
    <property type="match status" value="1"/>
</dbReference>
<dbReference type="InterPro" id="IPR025110">
    <property type="entry name" value="AMP-bd_C"/>
</dbReference>
<keyword evidence="4" id="KW-1185">Reference proteome</keyword>
<dbReference type="EC" id="6.2.1.3" evidence="3"/>
<gene>
    <name evidence="3" type="primary">lcfB_1</name>
    <name evidence="3" type="ORF">LMG31841_00311</name>
</gene>
<feature type="domain" description="AMP-dependent synthetase/ligase" evidence="1">
    <location>
        <begin position="12"/>
        <end position="373"/>
    </location>
</feature>
<dbReference type="AlphaFoldDB" id="A0A9N8RS90"/>
<comment type="caution">
    <text evidence="3">The sequence shown here is derived from an EMBL/GenBank/DDBJ whole genome shotgun (WGS) entry which is preliminary data.</text>
</comment>
<dbReference type="PROSITE" id="PS00455">
    <property type="entry name" value="AMP_BINDING"/>
    <property type="match status" value="1"/>
</dbReference>
<dbReference type="EMBL" id="CAJQZC010000001">
    <property type="protein sequence ID" value="CAG4886996.1"/>
    <property type="molecule type" value="Genomic_DNA"/>
</dbReference>
<dbReference type="Proteomes" id="UP000789704">
    <property type="component" value="Unassembled WGS sequence"/>
</dbReference>
<sequence>MDTSGWTYPGDHARRTPDKVAIINGTTGTSLTYAELEARSNRYAHYLREQGLRAGDHVAVLMDNHIRYFEIVWAAMRSGLVITAINRFLTPDEAAYIVADSNAKAIVCSHGVRALAEALSERMPACPHRLMVDGTADGWPSFEATVAAYPAEPIADEQLGVMMLYSSGTTGRPKGIVRTPHTTDVRGMLDPFRRKLNAEHYAFFDDMVYLSPAPLYHAAPLGWAISIHAVGGTVVFMEKFDPAHALALIQRYRITHSQWVPTMFVRMLKLPDAERLAYDLSSLRFAIHSAAPCPVDIKLKMIDWWGPVIFEYYGSSEGVGLTTITSEEYLAHRGSVGRSVLGTVHICDDDGNELPVGETGLIYFGRDNVAFQYHNAPDKTRSTQHPRHPTWMAVGDVGYVDAYGYLYLTDRTTFMIISGGVNIYPQAIEDALISHPKVSDAAVIGVPDDEMGEAVKAVVQVEPEVGPGLGPELAEELIAYLRGKVARYMVPKSVDFVDQLPRLPTGKLYKTELRKRYWTSTDTKA</sequence>
<dbReference type="SUPFAM" id="SSF56801">
    <property type="entry name" value="Acetyl-CoA synthetase-like"/>
    <property type="match status" value="1"/>
</dbReference>
<evidence type="ECO:0000313" key="4">
    <source>
        <dbReference type="Proteomes" id="UP000789704"/>
    </source>
</evidence>
<dbReference type="Pfam" id="PF13193">
    <property type="entry name" value="AMP-binding_C"/>
    <property type="match status" value="1"/>
</dbReference>
<name>A0A9N8RS90_9BURK</name>
<dbReference type="Gene3D" id="3.30.300.30">
    <property type="match status" value="1"/>
</dbReference>
<dbReference type="InterPro" id="IPR045851">
    <property type="entry name" value="AMP-bd_C_sf"/>
</dbReference>
<dbReference type="Gene3D" id="3.40.50.12780">
    <property type="entry name" value="N-terminal domain of ligase-like"/>
    <property type="match status" value="1"/>
</dbReference>
<dbReference type="InterPro" id="IPR020845">
    <property type="entry name" value="AMP-binding_CS"/>
</dbReference>
<evidence type="ECO:0000313" key="3">
    <source>
        <dbReference type="EMBL" id="CAG4886996.1"/>
    </source>
</evidence>
<evidence type="ECO:0000259" key="2">
    <source>
        <dbReference type="Pfam" id="PF13193"/>
    </source>
</evidence>
<organism evidence="3 4">
    <name type="scientific">Paraburkholderia saeva</name>
    <dbReference type="NCBI Taxonomy" id="2777537"/>
    <lineage>
        <taxon>Bacteria</taxon>
        <taxon>Pseudomonadati</taxon>
        <taxon>Pseudomonadota</taxon>
        <taxon>Betaproteobacteria</taxon>
        <taxon>Burkholderiales</taxon>
        <taxon>Burkholderiaceae</taxon>
        <taxon>Paraburkholderia</taxon>
    </lineage>
</organism>
<accession>A0A9N8RS90</accession>
<dbReference type="RefSeq" id="WP_228874387.1">
    <property type="nucleotide sequence ID" value="NZ_CAJQZC010000001.1"/>
</dbReference>
<dbReference type="PANTHER" id="PTHR24096">
    <property type="entry name" value="LONG-CHAIN-FATTY-ACID--COA LIGASE"/>
    <property type="match status" value="1"/>
</dbReference>
<protein>
    <submittedName>
        <fullName evidence="3">Long-chain-fatty-acid--CoA ligase</fullName>
        <ecNumber evidence="3">6.2.1.3</ecNumber>
    </submittedName>
</protein>
<evidence type="ECO:0000259" key="1">
    <source>
        <dbReference type="Pfam" id="PF00501"/>
    </source>
</evidence>
<dbReference type="Pfam" id="PF00501">
    <property type="entry name" value="AMP-binding"/>
    <property type="match status" value="1"/>
</dbReference>